<keyword evidence="5" id="KW-0408">Iron</keyword>
<name>A0A139AWH7_GONPJ</name>
<dbReference type="InterPro" id="IPR006620">
    <property type="entry name" value="Pro_4_hyd_alph"/>
</dbReference>
<evidence type="ECO:0000256" key="5">
    <source>
        <dbReference type="ARBA" id="ARBA00023004"/>
    </source>
</evidence>
<accession>A0A139AWH7</accession>
<dbReference type="OrthoDB" id="1877616at2759"/>
<proteinExistence type="predicted"/>
<dbReference type="GO" id="GO:0005783">
    <property type="term" value="C:endoplasmic reticulum"/>
    <property type="evidence" value="ECO:0007669"/>
    <property type="project" value="TreeGrafter"/>
</dbReference>
<dbReference type="EMBL" id="KQ965733">
    <property type="protein sequence ID" value="KXS21080.1"/>
    <property type="molecule type" value="Genomic_DNA"/>
</dbReference>
<dbReference type="STRING" id="1344416.A0A139AWH7"/>
<dbReference type="AlphaFoldDB" id="A0A139AWH7"/>
<dbReference type="Gene3D" id="2.60.120.620">
    <property type="entry name" value="q2cbj1_9rhob like domain"/>
    <property type="match status" value="1"/>
</dbReference>
<evidence type="ECO:0000256" key="1">
    <source>
        <dbReference type="ARBA" id="ARBA00001961"/>
    </source>
</evidence>
<dbReference type="SMART" id="SM00702">
    <property type="entry name" value="P4Hc"/>
    <property type="match status" value="1"/>
</dbReference>
<dbReference type="InterPro" id="IPR045054">
    <property type="entry name" value="P4HA-like"/>
</dbReference>
<dbReference type="PANTHER" id="PTHR10869">
    <property type="entry name" value="PROLYL 4-HYDROXYLASE ALPHA SUBUNIT"/>
    <property type="match status" value="1"/>
</dbReference>
<evidence type="ECO:0000256" key="3">
    <source>
        <dbReference type="ARBA" id="ARBA00022964"/>
    </source>
</evidence>
<comment type="cofactor">
    <cofactor evidence="1">
        <name>L-ascorbate</name>
        <dbReference type="ChEBI" id="CHEBI:38290"/>
    </cofactor>
</comment>
<dbReference type="GO" id="GO:0005506">
    <property type="term" value="F:iron ion binding"/>
    <property type="evidence" value="ECO:0007669"/>
    <property type="project" value="InterPro"/>
</dbReference>
<dbReference type="PANTHER" id="PTHR10869:SF246">
    <property type="entry name" value="TRANSMEMBRANE PROLYL 4-HYDROXYLASE"/>
    <property type="match status" value="1"/>
</dbReference>
<keyword evidence="8" id="KW-1185">Reference proteome</keyword>
<evidence type="ECO:0000313" key="7">
    <source>
        <dbReference type="EMBL" id="KXS21080.1"/>
    </source>
</evidence>
<dbReference type="Pfam" id="PF13640">
    <property type="entry name" value="2OG-FeII_Oxy_3"/>
    <property type="match status" value="1"/>
</dbReference>
<dbReference type="Proteomes" id="UP000070544">
    <property type="component" value="Unassembled WGS sequence"/>
</dbReference>
<gene>
    <name evidence="7" type="ORF">M427DRAFT_310929</name>
</gene>
<keyword evidence="3" id="KW-0223">Dioxygenase</keyword>
<dbReference type="GO" id="GO:0004656">
    <property type="term" value="F:procollagen-proline 4-dioxygenase activity"/>
    <property type="evidence" value="ECO:0007669"/>
    <property type="project" value="TreeGrafter"/>
</dbReference>
<keyword evidence="4" id="KW-0560">Oxidoreductase</keyword>
<reference evidence="7 8" key="1">
    <citation type="journal article" date="2015" name="Genome Biol. Evol.">
        <title>Phylogenomic analyses indicate that early fungi evolved digesting cell walls of algal ancestors of land plants.</title>
        <authorList>
            <person name="Chang Y."/>
            <person name="Wang S."/>
            <person name="Sekimoto S."/>
            <person name="Aerts A.L."/>
            <person name="Choi C."/>
            <person name="Clum A."/>
            <person name="LaButti K.M."/>
            <person name="Lindquist E.A."/>
            <person name="Yee Ngan C."/>
            <person name="Ohm R.A."/>
            <person name="Salamov A.A."/>
            <person name="Grigoriev I.V."/>
            <person name="Spatafora J.W."/>
            <person name="Berbee M.L."/>
        </authorList>
    </citation>
    <scope>NUCLEOTIDE SEQUENCE [LARGE SCALE GENOMIC DNA]</scope>
    <source>
        <strain evidence="7 8">JEL478</strain>
    </source>
</reference>
<dbReference type="InterPro" id="IPR044862">
    <property type="entry name" value="Pro_4_hyd_alph_FE2OG_OXY"/>
</dbReference>
<evidence type="ECO:0000256" key="2">
    <source>
        <dbReference type="ARBA" id="ARBA00022723"/>
    </source>
</evidence>
<sequence length="358" mass="39683">MAKPKATANGRDGTKDVKTARAWDSLLSLFGDPKAPIAPRSLLQTVVIVSLILHIPAYIAMVVHNPRVVNTLNAWLPHPLVQLLPAQTKVAPSDVRGPDGLFGAPWSSLSDYVCDTSFSGVEIISRDPLLIRIDNFLRTGEAEHLINVSKPLMARSTVVVEDSKDSDYEKRRRLDNARTSSSAFLERNGDPVIRCIEQRAVAFSGVPLENTEPMQVVHYDPEQVFFHCLLVARFSVFLFTVSFQHYAHHFDWFPAQFLETENRGGQRVTTFFVYLNSLPESAGGATNFPHASKHIAGMKPPGSAKGVDVHPTKGSATFWWDTDLQGNGDDRTLHSGTPPTNGEEKWGLNIWQRVGTFN</sequence>
<feature type="domain" description="Prolyl 4-hydroxylase alpha subunit" evidence="6">
    <location>
        <begin position="128"/>
        <end position="353"/>
    </location>
</feature>
<dbReference type="GO" id="GO:0031418">
    <property type="term" value="F:L-ascorbic acid binding"/>
    <property type="evidence" value="ECO:0007669"/>
    <property type="project" value="InterPro"/>
</dbReference>
<protein>
    <recommendedName>
        <fullName evidence="6">Prolyl 4-hydroxylase alpha subunit domain-containing protein</fullName>
    </recommendedName>
</protein>
<keyword evidence="2" id="KW-0479">Metal-binding</keyword>
<organism evidence="7 8">
    <name type="scientific">Gonapodya prolifera (strain JEL478)</name>
    <name type="common">Monoblepharis prolifera</name>
    <dbReference type="NCBI Taxonomy" id="1344416"/>
    <lineage>
        <taxon>Eukaryota</taxon>
        <taxon>Fungi</taxon>
        <taxon>Fungi incertae sedis</taxon>
        <taxon>Chytridiomycota</taxon>
        <taxon>Chytridiomycota incertae sedis</taxon>
        <taxon>Monoblepharidomycetes</taxon>
        <taxon>Monoblepharidales</taxon>
        <taxon>Gonapodyaceae</taxon>
        <taxon>Gonapodya</taxon>
    </lineage>
</organism>
<evidence type="ECO:0000313" key="8">
    <source>
        <dbReference type="Proteomes" id="UP000070544"/>
    </source>
</evidence>
<evidence type="ECO:0000259" key="6">
    <source>
        <dbReference type="SMART" id="SM00702"/>
    </source>
</evidence>
<evidence type="ECO:0000256" key="4">
    <source>
        <dbReference type="ARBA" id="ARBA00023002"/>
    </source>
</evidence>